<dbReference type="AlphaFoldDB" id="A0A6A5K1N9"/>
<evidence type="ECO:0000313" key="3">
    <source>
        <dbReference type="Proteomes" id="UP000800040"/>
    </source>
</evidence>
<feature type="compositionally biased region" description="Polar residues" evidence="1">
    <location>
        <begin position="461"/>
        <end position="474"/>
    </location>
</feature>
<dbReference type="EMBL" id="ML975360">
    <property type="protein sequence ID" value="KAF1831565.1"/>
    <property type="molecule type" value="Genomic_DNA"/>
</dbReference>
<feature type="compositionally biased region" description="Polar residues" evidence="1">
    <location>
        <begin position="379"/>
        <end position="393"/>
    </location>
</feature>
<feature type="region of interest" description="Disordered" evidence="1">
    <location>
        <begin position="446"/>
        <end position="564"/>
    </location>
</feature>
<feature type="compositionally biased region" description="Basic and acidic residues" evidence="1">
    <location>
        <begin position="278"/>
        <end position="293"/>
    </location>
</feature>
<feature type="compositionally biased region" description="Polar residues" evidence="1">
    <location>
        <begin position="481"/>
        <end position="492"/>
    </location>
</feature>
<gene>
    <name evidence="2" type="ORF">BDW02DRAFT_45521</name>
</gene>
<feature type="region of interest" description="Disordered" evidence="1">
    <location>
        <begin position="379"/>
        <end position="406"/>
    </location>
</feature>
<protein>
    <submittedName>
        <fullName evidence="2">Uncharacterized protein</fullName>
    </submittedName>
</protein>
<sequence>MVAYQAEVMRVDRGVLREARSEFEAALRQLSQVDFTDEERDVDWRAGQRSVDSDSVKAVRFLDGRREVVSALSWTASSGEPWPLQECHAEEDNLTDCDLQLEDRQRKDSGFEVENPEPALDNNRQAHRGVKEDHRLEAQQLSRDQIYRTPPHSPLTLTIGPKQDLDWPRFSFLVRNNQLSFDEIADLVTRCTTSESNPAFGYEDRQCFPTTKLHSSLGIRSNRFDVKSGNEAHLISSAISPLEKEPPRPFSNVLSRLEAFNKEIAHAKRIGSVRLHHKPLDDTDKQRTQEEKNKKKKNSKVITPQAPLDFRYQKNWGPPKSHFSSDSSLASLECAPDTKAAAWWKKAHRKHTSSTQDALQPTTSTKANAARLWKRLSTCTPKPTVPEHNQPTSEAERKLAKKDTNTRSIASNRGIPTIQTFNHIHPALRNTSQQAAAAAVLVLAPSTSSHHITSAMRISPRSKSISNTHQTRTPTGKHRSSNNPSVSTQRISPHQPRNPLNNVTATRGGPLHVNKGLPPVPSAPDQKLSVACRWVERRRREREREEEKRKGRQGSKDEGVIVWV</sequence>
<reference evidence="2" key="1">
    <citation type="submission" date="2020-01" db="EMBL/GenBank/DDBJ databases">
        <authorList>
            <consortium name="DOE Joint Genome Institute"/>
            <person name="Haridas S."/>
            <person name="Albert R."/>
            <person name="Binder M."/>
            <person name="Bloem J."/>
            <person name="Labutti K."/>
            <person name="Salamov A."/>
            <person name="Andreopoulos B."/>
            <person name="Baker S.E."/>
            <person name="Barry K."/>
            <person name="Bills G."/>
            <person name="Bluhm B.H."/>
            <person name="Cannon C."/>
            <person name="Castanera R."/>
            <person name="Culley D.E."/>
            <person name="Daum C."/>
            <person name="Ezra D."/>
            <person name="Gonzalez J.B."/>
            <person name="Henrissat B."/>
            <person name="Kuo A."/>
            <person name="Liang C."/>
            <person name="Lipzen A."/>
            <person name="Lutzoni F."/>
            <person name="Magnuson J."/>
            <person name="Mondo S."/>
            <person name="Nolan M."/>
            <person name="Ohm R."/>
            <person name="Pangilinan J."/>
            <person name="Park H.-J."/>
            <person name="Ramirez L."/>
            <person name="Alfaro M."/>
            <person name="Sun H."/>
            <person name="Tritt A."/>
            <person name="Yoshinaga Y."/>
            <person name="Zwiers L.-H."/>
            <person name="Turgeon B.G."/>
            <person name="Goodwin S.B."/>
            <person name="Spatafora J.W."/>
            <person name="Crous P.W."/>
            <person name="Grigoriev I.V."/>
        </authorList>
    </citation>
    <scope>NUCLEOTIDE SEQUENCE</scope>
    <source>
        <strain evidence="2">P77</strain>
    </source>
</reference>
<evidence type="ECO:0000256" key="1">
    <source>
        <dbReference type="SAM" id="MobiDB-lite"/>
    </source>
</evidence>
<proteinExistence type="predicted"/>
<accession>A0A6A5K1N9</accession>
<dbReference type="OrthoDB" id="3675419at2759"/>
<feature type="compositionally biased region" description="Basic and acidic residues" evidence="1">
    <location>
        <begin position="542"/>
        <end position="564"/>
    </location>
</feature>
<feature type="region of interest" description="Disordered" evidence="1">
    <location>
        <begin position="106"/>
        <end position="130"/>
    </location>
</feature>
<feature type="compositionally biased region" description="Basic and acidic residues" evidence="1">
    <location>
        <begin position="394"/>
        <end position="405"/>
    </location>
</feature>
<dbReference type="Proteomes" id="UP000800040">
    <property type="component" value="Unassembled WGS sequence"/>
</dbReference>
<evidence type="ECO:0000313" key="2">
    <source>
        <dbReference type="EMBL" id="KAF1831565.1"/>
    </source>
</evidence>
<keyword evidence="3" id="KW-1185">Reference proteome</keyword>
<name>A0A6A5K1N9_9PLEO</name>
<feature type="region of interest" description="Disordered" evidence="1">
    <location>
        <begin position="271"/>
        <end position="311"/>
    </location>
</feature>
<organism evidence="2 3">
    <name type="scientific">Decorospora gaudefroyi</name>
    <dbReference type="NCBI Taxonomy" id="184978"/>
    <lineage>
        <taxon>Eukaryota</taxon>
        <taxon>Fungi</taxon>
        <taxon>Dikarya</taxon>
        <taxon>Ascomycota</taxon>
        <taxon>Pezizomycotina</taxon>
        <taxon>Dothideomycetes</taxon>
        <taxon>Pleosporomycetidae</taxon>
        <taxon>Pleosporales</taxon>
        <taxon>Pleosporineae</taxon>
        <taxon>Pleosporaceae</taxon>
        <taxon>Decorospora</taxon>
    </lineage>
</organism>